<protein>
    <recommendedName>
        <fullName evidence="4">Serpin domain-containing protein</fullName>
    </recommendedName>
</protein>
<dbReference type="PANTHER" id="PTHR11461:SF211">
    <property type="entry name" value="GH10112P-RELATED"/>
    <property type="match status" value="1"/>
</dbReference>
<dbReference type="OrthoDB" id="1063785at2759"/>
<evidence type="ECO:0000313" key="5">
    <source>
        <dbReference type="EMBL" id="EFJ24997.1"/>
    </source>
</evidence>
<dbReference type="AlphaFoldDB" id="D8RS41"/>
<dbReference type="SUPFAM" id="SSF56574">
    <property type="entry name" value="Serpins"/>
    <property type="match status" value="1"/>
</dbReference>
<feature type="compositionally biased region" description="Low complexity" evidence="3">
    <location>
        <begin position="19"/>
        <end position="31"/>
    </location>
</feature>
<dbReference type="FunCoup" id="D8RS41">
    <property type="interactions" value="804"/>
</dbReference>
<dbReference type="GO" id="GO:0005615">
    <property type="term" value="C:extracellular space"/>
    <property type="evidence" value="ECO:0000318"/>
    <property type="project" value="GO_Central"/>
</dbReference>
<accession>D8RS41</accession>
<dbReference type="InParanoid" id="D8RS41"/>
<feature type="region of interest" description="Disordered" evidence="3">
    <location>
        <begin position="19"/>
        <end position="41"/>
    </location>
</feature>
<dbReference type="InterPro" id="IPR023796">
    <property type="entry name" value="Serpin_dom"/>
</dbReference>
<name>D8RS41_SELML</name>
<evidence type="ECO:0000256" key="3">
    <source>
        <dbReference type="SAM" id="MobiDB-lite"/>
    </source>
</evidence>
<gene>
    <name evidence="5" type="ORF">SELMODRAFT_173749</name>
</gene>
<dbReference type="PANTHER" id="PTHR11461">
    <property type="entry name" value="SERINE PROTEASE INHIBITOR, SERPIN"/>
    <property type="match status" value="1"/>
</dbReference>
<dbReference type="OMA" id="IQNGFHV"/>
<dbReference type="InterPro" id="IPR042185">
    <property type="entry name" value="Serpin_sf_2"/>
</dbReference>
<dbReference type="Gene3D" id="3.30.497.10">
    <property type="entry name" value="Antithrombin, subunit I, domain 2"/>
    <property type="match status" value="1"/>
</dbReference>
<reference evidence="5 6" key="1">
    <citation type="journal article" date="2011" name="Science">
        <title>The Selaginella genome identifies genetic changes associated with the evolution of vascular plants.</title>
        <authorList>
            <person name="Banks J.A."/>
            <person name="Nishiyama T."/>
            <person name="Hasebe M."/>
            <person name="Bowman J.L."/>
            <person name="Gribskov M."/>
            <person name="dePamphilis C."/>
            <person name="Albert V.A."/>
            <person name="Aono N."/>
            <person name="Aoyama T."/>
            <person name="Ambrose B.A."/>
            <person name="Ashton N.W."/>
            <person name="Axtell M.J."/>
            <person name="Barker E."/>
            <person name="Barker M.S."/>
            <person name="Bennetzen J.L."/>
            <person name="Bonawitz N.D."/>
            <person name="Chapple C."/>
            <person name="Cheng C."/>
            <person name="Correa L.G."/>
            <person name="Dacre M."/>
            <person name="DeBarry J."/>
            <person name="Dreyer I."/>
            <person name="Elias M."/>
            <person name="Engstrom E.M."/>
            <person name="Estelle M."/>
            <person name="Feng L."/>
            <person name="Finet C."/>
            <person name="Floyd S.K."/>
            <person name="Frommer W.B."/>
            <person name="Fujita T."/>
            <person name="Gramzow L."/>
            <person name="Gutensohn M."/>
            <person name="Harholt J."/>
            <person name="Hattori M."/>
            <person name="Heyl A."/>
            <person name="Hirai T."/>
            <person name="Hiwatashi Y."/>
            <person name="Ishikawa M."/>
            <person name="Iwata M."/>
            <person name="Karol K.G."/>
            <person name="Koehler B."/>
            <person name="Kolukisaoglu U."/>
            <person name="Kubo M."/>
            <person name="Kurata T."/>
            <person name="Lalonde S."/>
            <person name="Li K."/>
            <person name="Li Y."/>
            <person name="Litt A."/>
            <person name="Lyons E."/>
            <person name="Manning G."/>
            <person name="Maruyama T."/>
            <person name="Michael T.P."/>
            <person name="Mikami K."/>
            <person name="Miyazaki S."/>
            <person name="Morinaga S."/>
            <person name="Murata T."/>
            <person name="Mueller-Roeber B."/>
            <person name="Nelson D.R."/>
            <person name="Obara M."/>
            <person name="Oguri Y."/>
            <person name="Olmstead R.G."/>
            <person name="Onodera N."/>
            <person name="Petersen B.L."/>
            <person name="Pils B."/>
            <person name="Prigge M."/>
            <person name="Rensing S.A."/>
            <person name="Riano-Pachon D.M."/>
            <person name="Roberts A.W."/>
            <person name="Sato Y."/>
            <person name="Scheller H.V."/>
            <person name="Schulz B."/>
            <person name="Schulz C."/>
            <person name="Shakirov E.V."/>
            <person name="Shibagaki N."/>
            <person name="Shinohara N."/>
            <person name="Shippen D.E."/>
            <person name="Soerensen I."/>
            <person name="Sotooka R."/>
            <person name="Sugimoto N."/>
            <person name="Sugita M."/>
            <person name="Sumikawa N."/>
            <person name="Tanurdzic M."/>
            <person name="Theissen G."/>
            <person name="Ulvskov P."/>
            <person name="Wakazuki S."/>
            <person name="Weng J.K."/>
            <person name="Willats W.W."/>
            <person name="Wipf D."/>
            <person name="Wolf P.G."/>
            <person name="Yang L."/>
            <person name="Zimmer A.D."/>
            <person name="Zhu Q."/>
            <person name="Mitros T."/>
            <person name="Hellsten U."/>
            <person name="Loque D."/>
            <person name="Otillar R."/>
            <person name="Salamov A."/>
            <person name="Schmutz J."/>
            <person name="Shapiro H."/>
            <person name="Lindquist E."/>
            <person name="Lucas S."/>
            <person name="Rokhsar D."/>
            <person name="Grigoriev I.V."/>
        </authorList>
    </citation>
    <scope>NUCLEOTIDE SEQUENCE [LARGE SCALE GENOMIC DNA]</scope>
</reference>
<dbReference type="GO" id="GO:0004867">
    <property type="term" value="F:serine-type endopeptidase inhibitor activity"/>
    <property type="evidence" value="ECO:0007669"/>
    <property type="project" value="InterPro"/>
</dbReference>
<evidence type="ECO:0000313" key="6">
    <source>
        <dbReference type="Proteomes" id="UP000001514"/>
    </source>
</evidence>
<sequence length="404" mass="44462">MIHDQTSFTLDLYKQVWQQQQQESKPQGSSSTDREEQHNEKNVVLSPLSIAMAMAMAAAGAKGQTLEQLTSVVRLPNGSLMHDFAQQLNSVLLGVARSDPRAPELSLANGVWVEQSLKLRGEYKEIIEKNYGASARPVDFKNKAQESRGLVNSWVAEATKKKIEELLPEGSVDPQTRLILASAIYFKGAWQKQLDPSQTRDGIFHLPSGKTKEVLMMRSSKKHFIKNHGSFKVLRLPYQRGDDPRSFSMYVLLPAELQGLPALVSSLHDAESMGNALAGIHEVEVGDFQLPKFKISLGVQAPELLKRMGLDLAFSPPHADFSGMVEGSPGDDLFISDVFHKAFVEVNEEGTEAAAASAAVVTLRALNVQMEPEDFVADHPFMFLVREDATGVVLFVGHVNDPSV</sequence>
<dbReference type="HOGENOM" id="CLU_023330_4_0_1"/>
<dbReference type="CDD" id="cd02043">
    <property type="entry name" value="serpinP_plants"/>
    <property type="match status" value="1"/>
</dbReference>
<dbReference type="InterPro" id="IPR023795">
    <property type="entry name" value="Serpin_CS"/>
</dbReference>
<evidence type="ECO:0000259" key="4">
    <source>
        <dbReference type="SMART" id="SM00093"/>
    </source>
</evidence>
<dbReference type="InterPro" id="IPR036186">
    <property type="entry name" value="Serpin_sf"/>
</dbReference>
<dbReference type="PROSITE" id="PS00284">
    <property type="entry name" value="SERPIN"/>
    <property type="match status" value="1"/>
</dbReference>
<evidence type="ECO:0000256" key="1">
    <source>
        <dbReference type="ARBA" id="ARBA00009500"/>
    </source>
</evidence>
<keyword evidence="6" id="KW-1185">Reference proteome</keyword>
<dbReference type="InterPro" id="IPR000215">
    <property type="entry name" value="Serpin_fam"/>
</dbReference>
<evidence type="ECO:0000256" key="2">
    <source>
        <dbReference type="RuleBase" id="RU000411"/>
    </source>
</evidence>
<dbReference type="eggNOG" id="KOG2392">
    <property type="taxonomic scope" value="Eukaryota"/>
</dbReference>
<feature type="compositionally biased region" description="Basic and acidic residues" evidence="3">
    <location>
        <begin position="32"/>
        <end position="41"/>
    </location>
</feature>
<comment type="similarity">
    <text evidence="1 2">Belongs to the serpin family.</text>
</comment>
<dbReference type="KEGG" id="smo:SELMODRAFT_173749"/>
<dbReference type="Gene3D" id="2.30.39.10">
    <property type="entry name" value="Alpha-1-antitrypsin, domain 1"/>
    <property type="match status" value="1"/>
</dbReference>
<dbReference type="EMBL" id="GL377588">
    <property type="protein sequence ID" value="EFJ24997.1"/>
    <property type="molecule type" value="Genomic_DNA"/>
</dbReference>
<dbReference type="Proteomes" id="UP000001514">
    <property type="component" value="Unassembled WGS sequence"/>
</dbReference>
<dbReference type="STRING" id="88036.D8RS41"/>
<dbReference type="Pfam" id="PF00079">
    <property type="entry name" value="Serpin"/>
    <property type="match status" value="1"/>
</dbReference>
<dbReference type="InterPro" id="IPR042178">
    <property type="entry name" value="Serpin_sf_1"/>
</dbReference>
<organism evidence="6">
    <name type="scientific">Selaginella moellendorffii</name>
    <name type="common">Spikemoss</name>
    <dbReference type="NCBI Taxonomy" id="88036"/>
    <lineage>
        <taxon>Eukaryota</taxon>
        <taxon>Viridiplantae</taxon>
        <taxon>Streptophyta</taxon>
        <taxon>Embryophyta</taxon>
        <taxon>Tracheophyta</taxon>
        <taxon>Lycopodiopsida</taxon>
        <taxon>Selaginellales</taxon>
        <taxon>Selaginellaceae</taxon>
        <taxon>Selaginella</taxon>
    </lineage>
</organism>
<dbReference type="Gramene" id="EFJ24997">
    <property type="protein sequence ID" value="EFJ24997"/>
    <property type="gene ID" value="SELMODRAFT_173749"/>
</dbReference>
<feature type="domain" description="Serpin" evidence="4">
    <location>
        <begin position="28"/>
        <end position="402"/>
    </location>
</feature>
<proteinExistence type="inferred from homology"/>
<dbReference type="SMART" id="SM00093">
    <property type="entry name" value="SERPIN"/>
    <property type="match status" value="1"/>
</dbReference>